<feature type="compositionally biased region" description="Basic and acidic residues" evidence="1">
    <location>
        <begin position="262"/>
        <end position="281"/>
    </location>
</feature>
<proteinExistence type="predicted"/>
<reference evidence="2" key="1">
    <citation type="journal article" date="2023" name="Science">
        <title>Genome structures resolve the early diversification of teleost fishes.</title>
        <authorList>
            <person name="Parey E."/>
            <person name="Louis A."/>
            <person name="Montfort J."/>
            <person name="Bouchez O."/>
            <person name="Roques C."/>
            <person name="Iampietro C."/>
            <person name="Lluch J."/>
            <person name="Castinel A."/>
            <person name="Donnadieu C."/>
            <person name="Desvignes T."/>
            <person name="Floi Bucao C."/>
            <person name="Jouanno E."/>
            <person name="Wen M."/>
            <person name="Mejri S."/>
            <person name="Dirks R."/>
            <person name="Jansen H."/>
            <person name="Henkel C."/>
            <person name="Chen W.J."/>
            <person name="Zahm M."/>
            <person name="Cabau C."/>
            <person name="Klopp C."/>
            <person name="Thompson A.W."/>
            <person name="Robinson-Rechavi M."/>
            <person name="Braasch I."/>
            <person name="Lecointre G."/>
            <person name="Bobe J."/>
            <person name="Postlethwait J.H."/>
            <person name="Berthelot C."/>
            <person name="Roest Crollius H."/>
            <person name="Guiguen Y."/>
        </authorList>
    </citation>
    <scope>NUCLEOTIDE SEQUENCE</scope>
    <source>
        <strain evidence="2">WJC10195</strain>
    </source>
</reference>
<protein>
    <submittedName>
        <fullName evidence="2">Uncharacterized protein</fullName>
    </submittedName>
</protein>
<feature type="compositionally biased region" description="Basic and acidic residues" evidence="1">
    <location>
        <begin position="288"/>
        <end position="318"/>
    </location>
</feature>
<dbReference type="EMBL" id="JAINUF010000002">
    <property type="protein sequence ID" value="KAJ8373757.1"/>
    <property type="molecule type" value="Genomic_DNA"/>
</dbReference>
<feature type="region of interest" description="Disordered" evidence="1">
    <location>
        <begin position="262"/>
        <end position="318"/>
    </location>
</feature>
<keyword evidence="3" id="KW-1185">Reference proteome</keyword>
<evidence type="ECO:0000313" key="2">
    <source>
        <dbReference type="EMBL" id="KAJ8373757.1"/>
    </source>
</evidence>
<comment type="caution">
    <text evidence="2">The sequence shown here is derived from an EMBL/GenBank/DDBJ whole genome shotgun (WGS) entry which is preliminary data.</text>
</comment>
<dbReference type="Proteomes" id="UP001152622">
    <property type="component" value="Chromosome 2"/>
</dbReference>
<dbReference type="OrthoDB" id="10540361at2759"/>
<feature type="region of interest" description="Disordered" evidence="1">
    <location>
        <begin position="99"/>
        <end position="122"/>
    </location>
</feature>
<evidence type="ECO:0000313" key="3">
    <source>
        <dbReference type="Proteomes" id="UP001152622"/>
    </source>
</evidence>
<organism evidence="2 3">
    <name type="scientific">Synaphobranchus kaupii</name>
    <name type="common">Kaup's arrowtooth eel</name>
    <dbReference type="NCBI Taxonomy" id="118154"/>
    <lineage>
        <taxon>Eukaryota</taxon>
        <taxon>Metazoa</taxon>
        <taxon>Chordata</taxon>
        <taxon>Craniata</taxon>
        <taxon>Vertebrata</taxon>
        <taxon>Euteleostomi</taxon>
        <taxon>Actinopterygii</taxon>
        <taxon>Neopterygii</taxon>
        <taxon>Teleostei</taxon>
        <taxon>Anguilliformes</taxon>
        <taxon>Synaphobranchidae</taxon>
        <taxon>Synaphobranchus</taxon>
    </lineage>
</organism>
<name>A0A9Q1J918_SYNKA</name>
<gene>
    <name evidence="2" type="ORF">SKAU_G00043370</name>
</gene>
<evidence type="ECO:0000256" key="1">
    <source>
        <dbReference type="SAM" id="MobiDB-lite"/>
    </source>
</evidence>
<dbReference type="AlphaFoldDB" id="A0A9Q1J918"/>
<sequence>MEVDMESMIKEVGGIDPDCMAGCTVTGQGVRDQEDIEKEMMRMGEEAEALRRDLQRTKKELDDWLGLMEMVETETDIITADWMRERKDWRRKMDTLERNKQKEETEREQGRRREREEIEQMKEEVERERERMRQEKEEIVTAFLNFNRKFISTFNEIERLRELERIREETDEWMLLMELVDAEIAKIKAVWSREREECMRTIAILEAKNRKQEKEREETTRGLREELEKEWAKVREDKEAVENVRKEIEREEKKIREAWEDLERARMGGGESEKNRRSIKETEEEIQVEERELEGAELKSEGVQSEREEKEERIREVE</sequence>
<accession>A0A9Q1J918</accession>